<keyword evidence="2" id="KW-0472">Membrane</keyword>
<dbReference type="PANTHER" id="PTHR40465">
    <property type="entry name" value="CHROMOSOME 1, WHOLE GENOME SHOTGUN SEQUENCE"/>
    <property type="match status" value="1"/>
</dbReference>
<name>A0A8H5H5U2_9AGAR</name>
<protein>
    <recommendedName>
        <fullName evidence="3">DUF6534 domain-containing protein</fullName>
    </recommendedName>
</protein>
<accession>A0A8H5H5U2</accession>
<dbReference type="EMBL" id="JAACJN010000085">
    <property type="protein sequence ID" value="KAF5377125.1"/>
    <property type="molecule type" value="Genomic_DNA"/>
</dbReference>
<dbReference type="InterPro" id="IPR045339">
    <property type="entry name" value="DUF6534"/>
</dbReference>
<sequence>MSVMSSSLGSVLAGCMAAVGLSAVLGFQTFLYFHIFPSDSLRYKILVAWIWVTDALHTILICTSVWHYLILDDNLRGIVEIYPTIPVTIMMTAIITLSVNSFYGWRIYKLSKRNWWLTAPIILGSAVRRPSCPRFRNFERNVLVKNILGFWTKSQGKSVILFTSGLCVSALTDVIVSVARYHYLKALRQGYSQTQEIVDSVVVFTINDGVLTCAVVIASIAFWLGMPHNFVYLGIYFTISKSNQVYSNSVLATLNLRDWYRHQYAWPGRALGLSVMQPAAIREGGAHSIANRRGSEAILPVPADSAHINKSTSPDLESGQLEVEVFVARQVEYDTGSFGGHVGEAESDSKKATEIPSVV</sequence>
<dbReference type="Proteomes" id="UP000518752">
    <property type="component" value="Unassembled WGS sequence"/>
</dbReference>
<dbReference type="PANTHER" id="PTHR40465:SF1">
    <property type="entry name" value="DUF6534 DOMAIN-CONTAINING PROTEIN"/>
    <property type="match status" value="1"/>
</dbReference>
<feature type="transmembrane region" description="Helical" evidence="2">
    <location>
        <begin position="6"/>
        <end position="33"/>
    </location>
</feature>
<feature type="region of interest" description="Disordered" evidence="1">
    <location>
        <begin position="338"/>
        <end position="359"/>
    </location>
</feature>
<dbReference type="AlphaFoldDB" id="A0A8H5H5U2"/>
<comment type="caution">
    <text evidence="4">The sequence shown here is derived from an EMBL/GenBank/DDBJ whole genome shotgun (WGS) entry which is preliminary data.</text>
</comment>
<dbReference type="OrthoDB" id="3206554at2759"/>
<keyword evidence="2" id="KW-0812">Transmembrane</keyword>
<evidence type="ECO:0000313" key="5">
    <source>
        <dbReference type="Proteomes" id="UP000518752"/>
    </source>
</evidence>
<reference evidence="4 5" key="1">
    <citation type="journal article" date="2020" name="ISME J.">
        <title>Uncovering the hidden diversity of litter-decomposition mechanisms in mushroom-forming fungi.</title>
        <authorList>
            <person name="Floudas D."/>
            <person name="Bentzer J."/>
            <person name="Ahren D."/>
            <person name="Johansson T."/>
            <person name="Persson P."/>
            <person name="Tunlid A."/>
        </authorList>
    </citation>
    <scope>NUCLEOTIDE SEQUENCE [LARGE SCALE GENOMIC DNA]</scope>
    <source>
        <strain evidence="4 5">CBS 406.79</strain>
    </source>
</reference>
<proteinExistence type="predicted"/>
<keyword evidence="2" id="KW-1133">Transmembrane helix</keyword>
<evidence type="ECO:0000256" key="1">
    <source>
        <dbReference type="SAM" id="MobiDB-lite"/>
    </source>
</evidence>
<feature type="transmembrane region" description="Helical" evidence="2">
    <location>
        <begin position="81"/>
        <end position="103"/>
    </location>
</feature>
<dbReference type="Pfam" id="PF20152">
    <property type="entry name" value="DUF6534"/>
    <property type="match status" value="1"/>
</dbReference>
<gene>
    <name evidence="4" type="ORF">D9757_008805</name>
</gene>
<feature type="transmembrane region" description="Helical" evidence="2">
    <location>
        <begin position="201"/>
        <end position="224"/>
    </location>
</feature>
<evidence type="ECO:0000259" key="3">
    <source>
        <dbReference type="Pfam" id="PF20152"/>
    </source>
</evidence>
<evidence type="ECO:0000256" key="2">
    <source>
        <dbReference type="SAM" id="Phobius"/>
    </source>
</evidence>
<feature type="transmembrane region" description="Helical" evidence="2">
    <location>
        <begin position="45"/>
        <end position="69"/>
    </location>
</feature>
<feature type="domain" description="DUF6534" evidence="3">
    <location>
        <begin position="169"/>
        <end position="258"/>
    </location>
</feature>
<evidence type="ECO:0000313" key="4">
    <source>
        <dbReference type="EMBL" id="KAF5377125.1"/>
    </source>
</evidence>
<feature type="compositionally biased region" description="Basic and acidic residues" evidence="1">
    <location>
        <begin position="343"/>
        <end position="353"/>
    </location>
</feature>
<organism evidence="4 5">
    <name type="scientific">Collybiopsis confluens</name>
    <dbReference type="NCBI Taxonomy" id="2823264"/>
    <lineage>
        <taxon>Eukaryota</taxon>
        <taxon>Fungi</taxon>
        <taxon>Dikarya</taxon>
        <taxon>Basidiomycota</taxon>
        <taxon>Agaricomycotina</taxon>
        <taxon>Agaricomycetes</taxon>
        <taxon>Agaricomycetidae</taxon>
        <taxon>Agaricales</taxon>
        <taxon>Marasmiineae</taxon>
        <taxon>Omphalotaceae</taxon>
        <taxon>Collybiopsis</taxon>
    </lineage>
</organism>
<feature type="transmembrane region" description="Helical" evidence="2">
    <location>
        <begin position="159"/>
        <end position="181"/>
    </location>
</feature>
<keyword evidence="5" id="KW-1185">Reference proteome</keyword>